<protein>
    <recommendedName>
        <fullName evidence="3">Oligosaccharide repeat unit polymerase</fullName>
    </recommendedName>
</protein>
<feature type="transmembrane region" description="Helical" evidence="1">
    <location>
        <begin position="164"/>
        <end position="183"/>
    </location>
</feature>
<feature type="transmembrane region" description="Helical" evidence="1">
    <location>
        <begin position="224"/>
        <end position="243"/>
    </location>
</feature>
<feature type="transmembrane region" description="Helical" evidence="1">
    <location>
        <begin position="195"/>
        <end position="218"/>
    </location>
</feature>
<dbReference type="NCBIfam" id="TIGR04370">
    <property type="entry name" value="glyco_rpt_poly"/>
    <property type="match status" value="1"/>
</dbReference>
<keyword evidence="1" id="KW-0472">Membrane</keyword>
<keyword evidence="1" id="KW-0812">Transmembrane</keyword>
<evidence type="ECO:0000313" key="2">
    <source>
        <dbReference type="EMBL" id="SVB81568.1"/>
    </source>
</evidence>
<dbReference type="AlphaFoldDB" id="A0A382H2Q8"/>
<feature type="transmembrane region" description="Helical" evidence="1">
    <location>
        <begin position="305"/>
        <end position="325"/>
    </location>
</feature>
<keyword evidence="1" id="KW-1133">Transmembrane helix</keyword>
<feature type="transmembrane region" description="Helical" evidence="1">
    <location>
        <begin position="141"/>
        <end position="158"/>
    </location>
</feature>
<feature type="transmembrane region" description="Helical" evidence="1">
    <location>
        <begin position="16"/>
        <end position="36"/>
    </location>
</feature>
<name>A0A382H2Q8_9ZZZZ</name>
<feature type="transmembrane region" description="Helical" evidence="1">
    <location>
        <begin position="337"/>
        <end position="357"/>
    </location>
</feature>
<dbReference type="EMBL" id="UINC01058841">
    <property type="protein sequence ID" value="SVB81568.1"/>
    <property type="molecule type" value="Genomic_DNA"/>
</dbReference>
<reference evidence="2" key="1">
    <citation type="submission" date="2018-05" db="EMBL/GenBank/DDBJ databases">
        <authorList>
            <person name="Lanie J.A."/>
            <person name="Ng W.-L."/>
            <person name="Kazmierczak K.M."/>
            <person name="Andrzejewski T.M."/>
            <person name="Davidsen T.M."/>
            <person name="Wayne K.J."/>
            <person name="Tettelin H."/>
            <person name="Glass J.I."/>
            <person name="Rusch D."/>
            <person name="Podicherti R."/>
            <person name="Tsui H.-C.T."/>
            <person name="Winkler M.E."/>
        </authorList>
    </citation>
    <scope>NUCLEOTIDE SEQUENCE</scope>
</reference>
<gene>
    <name evidence="2" type="ORF">METZ01_LOCUS234422</name>
</gene>
<feature type="transmembrane region" description="Helical" evidence="1">
    <location>
        <begin position="116"/>
        <end position="134"/>
    </location>
</feature>
<evidence type="ECO:0008006" key="3">
    <source>
        <dbReference type="Google" id="ProtNLM"/>
    </source>
</evidence>
<accession>A0A382H2Q8</accession>
<feature type="non-terminal residue" evidence="2">
    <location>
        <position position="358"/>
    </location>
</feature>
<feature type="transmembrane region" description="Helical" evidence="1">
    <location>
        <begin position="56"/>
        <end position="80"/>
    </location>
</feature>
<evidence type="ECO:0000256" key="1">
    <source>
        <dbReference type="SAM" id="Phobius"/>
    </source>
</evidence>
<sequence>MLAPLIFAPDFLINNLGLWFVAIATMACSAGSFFAFSPVPNLNEKRLYNKKPIPRIWLFSLMGLLCVSVMGLLLLIQYAFSNYTSTFETNILLAIPNLISVERYSGYLEYPDVIKYSLYCIYPATLLGGFIFSLKQATIKVKLFSILPLCLAIFLGLIEGARTSIILGLILFFSATISSSVRIENDNITNNRRFWKVIMGGVILFSFFTTLFILIQWLRQGMDTIILDLLITQVKAYFFGYLAAFTQWFKLDHNIIPTIGFTTFAGPSNFAGLIERPLGFYDPSVIAIGVSTNIYTALRGLITDFTVVGAIMIIFISGFLAQLAFNHSRNGNQLALIPLSVFYAFTFYSPLISIFHYN</sequence>
<proteinExistence type="predicted"/>
<organism evidence="2">
    <name type="scientific">marine metagenome</name>
    <dbReference type="NCBI Taxonomy" id="408172"/>
    <lineage>
        <taxon>unclassified sequences</taxon>
        <taxon>metagenomes</taxon>
        <taxon>ecological metagenomes</taxon>
    </lineage>
</organism>